<protein>
    <submittedName>
        <fullName evidence="2">Uncharacterized protein</fullName>
    </submittedName>
</protein>
<sequence>MVHCERLLIYHQKIIASL</sequence>
<organism evidence="1 2">
    <name type="scientific">Romanomermis culicivorax</name>
    <name type="common">Nematode worm</name>
    <dbReference type="NCBI Taxonomy" id="13658"/>
    <lineage>
        <taxon>Eukaryota</taxon>
        <taxon>Metazoa</taxon>
        <taxon>Ecdysozoa</taxon>
        <taxon>Nematoda</taxon>
        <taxon>Enoplea</taxon>
        <taxon>Dorylaimia</taxon>
        <taxon>Mermithida</taxon>
        <taxon>Mermithoidea</taxon>
        <taxon>Mermithidae</taxon>
        <taxon>Romanomermis</taxon>
    </lineage>
</organism>
<keyword evidence="1" id="KW-1185">Reference proteome</keyword>
<accession>A0A915KF50</accession>
<reference evidence="2" key="1">
    <citation type="submission" date="2022-11" db="UniProtKB">
        <authorList>
            <consortium name="WormBaseParasite"/>
        </authorList>
    </citation>
    <scope>IDENTIFICATION</scope>
</reference>
<dbReference type="WBParaSite" id="nRc.2.0.1.t36579-RA">
    <property type="protein sequence ID" value="nRc.2.0.1.t36579-RA"/>
    <property type="gene ID" value="nRc.2.0.1.g36579"/>
</dbReference>
<evidence type="ECO:0000313" key="1">
    <source>
        <dbReference type="Proteomes" id="UP000887565"/>
    </source>
</evidence>
<proteinExistence type="predicted"/>
<name>A0A915KF50_ROMCU</name>
<dbReference type="Proteomes" id="UP000887565">
    <property type="component" value="Unplaced"/>
</dbReference>
<dbReference type="AlphaFoldDB" id="A0A915KF50"/>
<evidence type="ECO:0000313" key="2">
    <source>
        <dbReference type="WBParaSite" id="nRc.2.0.1.t36579-RA"/>
    </source>
</evidence>